<feature type="domain" description="DUF3298" evidence="3">
    <location>
        <begin position="223"/>
        <end position="258"/>
    </location>
</feature>
<dbReference type="InterPro" id="IPR021729">
    <property type="entry name" value="DUF3298"/>
</dbReference>
<dbReference type="Proteomes" id="UP001430954">
    <property type="component" value="Unassembled WGS sequence"/>
</dbReference>
<dbReference type="PROSITE" id="PS51257">
    <property type="entry name" value="PROKAR_LIPOPROTEIN"/>
    <property type="match status" value="1"/>
</dbReference>
<evidence type="ECO:0000313" key="4">
    <source>
        <dbReference type="EMBL" id="MBZ4039930.1"/>
    </source>
</evidence>
<feature type="chain" id="PRO_5045797097" description="DUF3298 domain-containing protein" evidence="2">
    <location>
        <begin position="21"/>
        <end position="277"/>
    </location>
</feature>
<proteinExistence type="predicted"/>
<evidence type="ECO:0000256" key="2">
    <source>
        <dbReference type="SAM" id="SignalP"/>
    </source>
</evidence>
<keyword evidence="5" id="KW-1185">Reference proteome</keyword>
<evidence type="ECO:0000256" key="1">
    <source>
        <dbReference type="SAM" id="MobiDB-lite"/>
    </source>
</evidence>
<keyword evidence="2" id="KW-0732">Signal</keyword>
<protein>
    <recommendedName>
        <fullName evidence="3">DUF3298 domain-containing protein</fullName>
    </recommendedName>
</protein>
<feature type="signal peptide" evidence="2">
    <location>
        <begin position="1"/>
        <end position="20"/>
    </location>
</feature>
<dbReference type="RefSeq" id="WP_223676370.1">
    <property type="nucleotide sequence ID" value="NZ_JAINZW010000004.1"/>
</dbReference>
<reference evidence="4 5" key="1">
    <citation type="submission" date="2021-09" db="EMBL/GenBank/DDBJ databases">
        <title>Lysobacter sp. 13A isolated from the river sediment.</title>
        <authorList>
            <person name="Liu H."/>
            <person name="Li S."/>
            <person name="Mao S."/>
        </authorList>
    </citation>
    <scope>NUCLEOTIDE SEQUENCE [LARGE SCALE GENOMIC DNA]</scope>
    <source>
        <strain evidence="4 5">13A</strain>
    </source>
</reference>
<dbReference type="InterPro" id="IPR037126">
    <property type="entry name" value="PdaC/RsiV-like_sf"/>
</dbReference>
<comment type="caution">
    <text evidence="4">The sequence shown here is derived from an EMBL/GenBank/DDBJ whole genome shotgun (WGS) entry which is preliminary data.</text>
</comment>
<feature type="region of interest" description="Disordered" evidence="1">
    <location>
        <begin position="28"/>
        <end position="48"/>
    </location>
</feature>
<organism evidence="4 5">
    <name type="scientific">Novilysobacter selenitireducens</name>
    <dbReference type="NCBI Taxonomy" id="2872639"/>
    <lineage>
        <taxon>Bacteria</taxon>
        <taxon>Pseudomonadati</taxon>
        <taxon>Pseudomonadota</taxon>
        <taxon>Gammaproteobacteria</taxon>
        <taxon>Lysobacterales</taxon>
        <taxon>Lysobacteraceae</taxon>
        <taxon>Novilysobacter</taxon>
    </lineage>
</organism>
<dbReference type="Pfam" id="PF11738">
    <property type="entry name" value="DUF3298"/>
    <property type="match status" value="1"/>
</dbReference>
<sequence length="277" mass="29752">MTRPTTWTLAPLLALSLALAACNREPETVDPVAAEPTPSTSQQAAPVEPIELEDVVETTSDYIIGISYPPDIEQYPGLATELKRYADNARAELLDAVEERGDEPGAGLYDLSLAFTEVLDSPGLVAVAGDGSMYTGGAHAAPLLARFVWLPQQQRMLRAQDLIPTQEGWAAVSGHVREQLHTALSQRIDADKLPPEQRAEVVRTAGGMIDEGTEAEADNFAQFEPIARPDGTLSGLRFVFPPYQVGPYSDGTQSVQVSSAVLLPHVASEYRPLFAGS</sequence>
<dbReference type="Gene3D" id="3.90.640.20">
    <property type="entry name" value="Heat-shock cognate protein, ATPase"/>
    <property type="match status" value="1"/>
</dbReference>
<evidence type="ECO:0000259" key="3">
    <source>
        <dbReference type="Pfam" id="PF11738"/>
    </source>
</evidence>
<gene>
    <name evidence="4" type="ORF">K6753_10350</name>
</gene>
<accession>A0ABS7T7V8</accession>
<dbReference type="EMBL" id="JAINZW010000004">
    <property type="protein sequence ID" value="MBZ4039930.1"/>
    <property type="molecule type" value="Genomic_DNA"/>
</dbReference>
<name>A0ABS7T7V8_9GAMM</name>
<evidence type="ECO:0000313" key="5">
    <source>
        <dbReference type="Proteomes" id="UP001430954"/>
    </source>
</evidence>